<evidence type="ECO:0000313" key="6">
    <source>
        <dbReference type="EMBL" id="KIW15143.1"/>
    </source>
</evidence>
<comment type="similarity">
    <text evidence="2">Belongs to the glycosyl hydrolase 27 family.</text>
</comment>
<name>A0A0D2B8A4_9EURO</name>
<dbReference type="Proteomes" id="UP000053328">
    <property type="component" value="Unassembled WGS sequence"/>
</dbReference>
<dbReference type="RefSeq" id="XP_016235359.1">
    <property type="nucleotide sequence ID" value="XM_016379532.1"/>
</dbReference>
<protein>
    <recommendedName>
        <fullName evidence="3">alpha-galactosidase</fullName>
        <ecNumber evidence="3">3.2.1.22</ecNumber>
    </recommendedName>
</protein>
<dbReference type="GeneID" id="27332271"/>
<dbReference type="SUPFAM" id="SSF51445">
    <property type="entry name" value="(Trans)glycosidases"/>
    <property type="match status" value="1"/>
</dbReference>
<comment type="catalytic activity">
    <reaction evidence="1">
        <text>Hydrolysis of terminal, non-reducing alpha-D-galactose residues in alpha-D-galactosides, including galactose oligosaccharides, galactomannans and galactolipids.</text>
        <dbReference type="EC" id="3.2.1.22"/>
    </reaction>
</comment>
<dbReference type="EMBL" id="KN847495">
    <property type="protein sequence ID" value="KIW15143.1"/>
    <property type="molecule type" value="Genomic_DNA"/>
</dbReference>
<keyword evidence="5" id="KW-0326">Glycosidase</keyword>
<gene>
    <name evidence="6" type="ORF">PV08_05188</name>
</gene>
<dbReference type="PANTHER" id="PTHR11452:SF61">
    <property type="entry name" value="ALPHA-GALACTOSIDASE B-RELATED"/>
    <property type="match status" value="1"/>
</dbReference>
<sequence length="76" mass="7942">MPNLARFPDGIKGLADKIQDMDLKLGIYSTAGNATCAGYSPSLGFEDVDATDLRLGVLIVSSTPTAMCPEIGPVKI</sequence>
<dbReference type="Gene3D" id="3.20.20.70">
    <property type="entry name" value="Aldolase class I"/>
    <property type="match status" value="1"/>
</dbReference>
<dbReference type="PANTHER" id="PTHR11452">
    <property type="entry name" value="ALPHA-GALACTOSIDASE/ALPHA-N-ACETYLGALACTOSAMINIDASE"/>
    <property type="match status" value="1"/>
</dbReference>
<dbReference type="Pfam" id="PF16499">
    <property type="entry name" value="Melibiase_2"/>
    <property type="match status" value="1"/>
</dbReference>
<organism evidence="6 7">
    <name type="scientific">Exophiala spinifera</name>
    <dbReference type="NCBI Taxonomy" id="91928"/>
    <lineage>
        <taxon>Eukaryota</taxon>
        <taxon>Fungi</taxon>
        <taxon>Dikarya</taxon>
        <taxon>Ascomycota</taxon>
        <taxon>Pezizomycotina</taxon>
        <taxon>Eurotiomycetes</taxon>
        <taxon>Chaetothyriomycetidae</taxon>
        <taxon>Chaetothyriales</taxon>
        <taxon>Herpotrichiellaceae</taxon>
        <taxon>Exophiala</taxon>
    </lineage>
</organism>
<accession>A0A0D2B8A4</accession>
<dbReference type="STRING" id="91928.A0A0D2B8A4"/>
<evidence type="ECO:0000256" key="1">
    <source>
        <dbReference type="ARBA" id="ARBA00001255"/>
    </source>
</evidence>
<dbReference type="InterPro" id="IPR017853">
    <property type="entry name" value="GH"/>
</dbReference>
<dbReference type="EC" id="3.2.1.22" evidence="3"/>
<dbReference type="GO" id="GO:0004557">
    <property type="term" value="F:alpha-galactosidase activity"/>
    <property type="evidence" value="ECO:0007669"/>
    <property type="project" value="UniProtKB-EC"/>
</dbReference>
<dbReference type="VEuPathDB" id="FungiDB:PV08_05188"/>
<dbReference type="AlphaFoldDB" id="A0A0D2B8A4"/>
<keyword evidence="4" id="KW-0378">Hydrolase</keyword>
<proteinExistence type="inferred from homology"/>
<evidence type="ECO:0000256" key="4">
    <source>
        <dbReference type="ARBA" id="ARBA00022801"/>
    </source>
</evidence>
<evidence type="ECO:0000256" key="3">
    <source>
        <dbReference type="ARBA" id="ARBA00012755"/>
    </source>
</evidence>
<dbReference type="InterPro" id="IPR002241">
    <property type="entry name" value="Glyco_hydro_27"/>
</dbReference>
<evidence type="ECO:0000256" key="2">
    <source>
        <dbReference type="ARBA" id="ARBA00009743"/>
    </source>
</evidence>
<dbReference type="GO" id="GO:0005975">
    <property type="term" value="P:carbohydrate metabolic process"/>
    <property type="evidence" value="ECO:0007669"/>
    <property type="project" value="InterPro"/>
</dbReference>
<dbReference type="InterPro" id="IPR013785">
    <property type="entry name" value="Aldolase_TIM"/>
</dbReference>
<keyword evidence="7" id="KW-1185">Reference proteome</keyword>
<evidence type="ECO:0000313" key="7">
    <source>
        <dbReference type="Proteomes" id="UP000053328"/>
    </source>
</evidence>
<dbReference type="OrthoDB" id="5795902at2759"/>
<reference evidence="6 7" key="1">
    <citation type="submission" date="2015-01" db="EMBL/GenBank/DDBJ databases">
        <title>The Genome Sequence of Exophiala spinifera CBS89968.</title>
        <authorList>
            <consortium name="The Broad Institute Genomics Platform"/>
            <person name="Cuomo C."/>
            <person name="de Hoog S."/>
            <person name="Gorbushina A."/>
            <person name="Stielow B."/>
            <person name="Teixiera M."/>
            <person name="Abouelleil A."/>
            <person name="Chapman S.B."/>
            <person name="Priest M."/>
            <person name="Young S.K."/>
            <person name="Wortman J."/>
            <person name="Nusbaum C."/>
            <person name="Birren B."/>
        </authorList>
    </citation>
    <scope>NUCLEOTIDE SEQUENCE [LARGE SCALE GENOMIC DNA]</scope>
    <source>
        <strain evidence="6 7">CBS 89968</strain>
    </source>
</reference>
<dbReference type="HOGENOM" id="CLU_2654514_0_0_1"/>
<evidence type="ECO:0000256" key="5">
    <source>
        <dbReference type="ARBA" id="ARBA00023295"/>
    </source>
</evidence>